<dbReference type="InterPro" id="IPR003188">
    <property type="entry name" value="PTS_IIA_lac/cel"/>
</dbReference>
<name>A0ABR7D9G6_9CLOT</name>
<sequence length="109" mass="12306">MTEQMELIIFEIISTGGTAKGLAYEALKAAENGDFEEADRLLKEADECLNQAHKVQTDIIQAEARGEHTEVSVLFVHAQDHLMTAIEARNLIEQMIRMYKFINDKLANL</sequence>
<keyword evidence="7" id="KW-1185">Reference proteome</keyword>
<evidence type="ECO:0000313" key="7">
    <source>
        <dbReference type="Proteomes" id="UP000596929"/>
    </source>
</evidence>
<dbReference type="EMBL" id="JACOOO010000004">
    <property type="protein sequence ID" value="MBC5628030.1"/>
    <property type="molecule type" value="Genomic_DNA"/>
</dbReference>
<dbReference type="RefSeq" id="WP_032120030.1">
    <property type="nucleotide sequence ID" value="NZ_JACOOO010000004.1"/>
</dbReference>
<proteinExistence type="predicted"/>
<keyword evidence="1" id="KW-0813">Transport</keyword>
<dbReference type="PANTHER" id="PTHR34382:SF7">
    <property type="entry name" value="PTS SYSTEM N,N'-DIACETYLCHITOBIOSE-SPECIFIC EIIA COMPONENT"/>
    <property type="match status" value="1"/>
</dbReference>
<protein>
    <submittedName>
        <fullName evidence="6">PTS lactose/cellobiose transporter subunit IIA</fullName>
    </submittedName>
</protein>
<dbReference type="Proteomes" id="UP000596929">
    <property type="component" value="Unassembled WGS sequence"/>
</dbReference>
<evidence type="ECO:0000256" key="3">
    <source>
        <dbReference type="ARBA" id="ARBA00022679"/>
    </source>
</evidence>
<dbReference type="SUPFAM" id="SSF46973">
    <property type="entry name" value="Enzyme IIa from lactose specific PTS, IIa-lac"/>
    <property type="match status" value="1"/>
</dbReference>
<keyword evidence="4" id="KW-0598">Phosphotransferase system</keyword>
<evidence type="ECO:0000256" key="1">
    <source>
        <dbReference type="ARBA" id="ARBA00022448"/>
    </source>
</evidence>
<evidence type="ECO:0000313" key="6">
    <source>
        <dbReference type="EMBL" id="MBC5628030.1"/>
    </source>
</evidence>
<keyword evidence="3" id="KW-0808">Transferase</keyword>
<dbReference type="PANTHER" id="PTHR34382">
    <property type="entry name" value="PTS SYSTEM N,N'-DIACETYLCHITOBIOSE-SPECIFIC EIIA COMPONENT"/>
    <property type="match status" value="1"/>
</dbReference>
<gene>
    <name evidence="6" type="ORF">H8S20_03890</name>
</gene>
<evidence type="ECO:0000256" key="2">
    <source>
        <dbReference type="ARBA" id="ARBA00022597"/>
    </source>
</evidence>
<evidence type="ECO:0000256" key="4">
    <source>
        <dbReference type="ARBA" id="ARBA00022683"/>
    </source>
</evidence>
<dbReference type="PROSITE" id="PS51095">
    <property type="entry name" value="PTS_EIIA_TYPE_3"/>
    <property type="match status" value="1"/>
</dbReference>
<dbReference type="Gene3D" id="1.20.58.80">
    <property type="entry name" value="Phosphotransferase system, lactose/cellobiose-type IIA subunit"/>
    <property type="match status" value="1"/>
</dbReference>
<keyword evidence="2" id="KW-0762">Sugar transport</keyword>
<accession>A0ABR7D9G6</accession>
<dbReference type="PIRSF" id="PIRSF000699">
    <property type="entry name" value="PTS_IILac_III"/>
    <property type="match status" value="1"/>
</dbReference>
<feature type="modified residue" description="Phosphohistidine; by HPr" evidence="5">
    <location>
        <position position="77"/>
    </location>
</feature>
<dbReference type="CDD" id="cd00215">
    <property type="entry name" value="PTS_IIA_lac"/>
    <property type="match status" value="1"/>
</dbReference>
<dbReference type="Pfam" id="PF02255">
    <property type="entry name" value="PTS_IIA"/>
    <property type="match status" value="1"/>
</dbReference>
<evidence type="ECO:0000256" key="5">
    <source>
        <dbReference type="PROSITE-ProRule" id="PRU00418"/>
    </source>
</evidence>
<organism evidence="6 7">
    <name type="scientific">Clostridium hominis</name>
    <dbReference type="NCBI Taxonomy" id="2763036"/>
    <lineage>
        <taxon>Bacteria</taxon>
        <taxon>Bacillati</taxon>
        <taxon>Bacillota</taxon>
        <taxon>Clostridia</taxon>
        <taxon>Eubacteriales</taxon>
        <taxon>Clostridiaceae</taxon>
        <taxon>Clostridium</taxon>
    </lineage>
</organism>
<comment type="caution">
    <text evidence="6">The sequence shown here is derived from an EMBL/GenBank/DDBJ whole genome shotgun (WGS) entry which is preliminary data.</text>
</comment>
<reference evidence="6 7" key="1">
    <citation type="submission" date="2020-08" db="EMBL/GenBank/DDBJ databases">
        <title>Genome public.</title>
        <authorList>
            <person name="Liu C."/>
            <person name="Sun Q."/>
        </authorList>
    </citation>
    <scope>NUCLEOTIDE SEQUENCE [LARGE SCALE GENOMIC DNA]</scope>
    <source>
        <strain evidence="6 7">NSJ-6</strain>
    </source>
</reference>
<dbReference type="InterPro" id="IPR036542">
    <property type="entry name" value="PTS_IIA_lac/cel_sf"/>
</dbReference>